<feature type="region of interest" description="Disordered" evidence="1">
    <location>
        <begin position="1"/>
        <end position="53"/>
    </location>
</feature>
<dbReference type="Proteomes" id="UP001165121">
    <property type="component" value="Unassembled WGS sequence"/>
</dbReference>
<proteinExistence type="predicted"/>
<comment type="caution">
    <text evidence="2">The sequence shown here is derived from an EMBL/GenBank/DDBJ whole genome shotgun (WGS) entry which is preliminary data.</text>
</comment>
<evidence type="ECO:0000313" key="3">
    <source>
        <dbReference type="Proteomes" id="UP001165121"/>
    </source>
</evidence>
<reference evidence="2" key="1">
    <citation type="submission" date="2023-04" db="EMBL/GenBank/DDBJ databases">
        <title>Phytophthora fragariaefolia NBRC 109709.</title>
        <authorList>
            <person name="Ichikawa N."/>
            <person name="Sato H."/>
            <person name="Tonouchi N."/>
        </authorList>
    </citation>
    <scope>NUCLEOTIDE SEQUENCE</scope>
    <source>
        <strain evidence="2">NBRC 109709</strain>
    </source>
</reference>
<feature type="compositionally biased region" description="Basic and acidic residues" evidence="1">
    <location>
        <begin position="9"/>
        <end position="22"/>
    </location>
</feature>
<dbReference type="EMBL" id="BSXT01001346">
    <property type="protein sequence ID" value="GMF41537.1"/>
    <property type="molecule type" value="Genomic_DNA"/>
</dbReference>
<name>A0A9W7CTT1_9STRA</name>
<feature type="compositionally biased region" description="Basic and acidic residues" evidence="1">
    <location>
        <begin position="34"/>
        <end position="47"/>
    </location>
</feature>
<evidence type="ECO:0000256" key="1">
    <source>
        <dbReference type="SAM" id="MobiDB-lite"/>
    </source>
</evidence>
<evidence type="ECO:0000313" key="2">
    <source>
        <dbReference type="EMBL" id="GMF41537.1"/>
    </source>
</evidence>
<keyword evidence="3" id="KW-1185">Reference proteome</keyword>
<dbReference type="AlphaFoldDB" id="A0A9W7CTT1"/>
<accession>A0A9W7CTT1</accession>
<organism evidence="2 3">
    <name type="scientific">Phytophthora fragariaefolia</name>
    <dbReference type="NCBI Taxonomy" id="1490495"/>
    <lineage>
        <taxon>Eukaryota</taxon>
        <taxon>Sar</taxon>
        <taxon>Stramenopiles</taxon>
        <taxon>Oomycota</taxon>
        <taxon>Peronosporomycetes</taxon>
        <taxon>Peronosporales</taxon>
        <taxon>Peronosporaceae</taxon>
        <taxon>Phytophthora</taxon>
    </lineage>
</organism>
<gene>
    <name evidence="2" type="ORF">Pfra01_001320900</name>
</gene>
<sequence>MTACQYSRMVEKEERETEEGGSHDPVTGQPVPEEGGHRDAVPERLTSEEGGDGVAVEEQLISEEGEATPDATMPTTVATPVAMKVSGRAVPGRSIEAQVRLARKAKERDAKKQRVECVVQRRTASQHGGDEIELAVAQMYGECCERRQLQADEARNELKEIL</sequence>
<protein>
    <submittedName>
        <fullName evidence="2">Unnamed protein product</fullName>
    </submittedName>
</protein>